<accession>A0A2S4L4Z8</accession>
<evidence type="ECO:0000313" key="2">
    <source>
        <dbReference type="Proteomes" id="UP000237481"/>
    </source>
</evidence>
<name>A0A2S4L4Z8_9HYPO</name>
<organism evidence="1 2">
    <name type="scientific">Tolypocladium paradoxum</name>
    <dbReference type="NCBI Taxonomy" id="94208"/>
    <lineage>
        <taxon>Eukaryota</taxon>
        <taxon>Fungi</taxon>
        <taxon>Dikarya</taxon>
        <taxon>Ascomycota</taxon>
        <taxon>Pezizomycotina</taxon>
        <taxon>Sordariomycetes</taxon>
        <taxon>Hypocreomycetidae</taxon>
        <taxon>Hypocreales</taxon>
        <taxon>Ophiocordycipitaceae</taxon>
        <taxon>Tolypocladium</taxon>
    </lineage>
</organism>
<protein>
    <submittedName>
        <fullName evidence="1">Uncharacterized protein</fullName>
    </submittedName>
</protein>
<proteinExistence type="predicted"/>
<keyword evidence="2" id="KW-1185">Reference proteome</keyword>
<sequence length="100" mass="11111">METLKNILVDTAQTARYGTPIGFWESIIEVLPGIAKEIATGKTPEEMLQRANKDINPVVEAWSKMPVGLINEELMQEAADETPVFQAVTTFMRNLGFSRA</sequence>
<dbReference type="STRING" id="94208.A0A2S4L4Z8"/>
<comment type="caution">
    <text evidence="1">The sequence shown here is derived from an EMBL/GenBank/DDBJ whole genome shotgun (WGS) entry which is preliminary data.</text>
</comment>
<dbReference type="EMBL" id="PKSG01000240">
    <property type="protein sequence ID" value="POR37509.1"/>
    <property type="molecule type" value="Genomic_DNA"/>
</dbReference>
<evidence type="ECO:0000313" key="1">
    <source>
        <dbReference type="EMBL" id="POR37509.1"/>
    </source>
</evidence>
<reference evidence="1 2" key="1">
    <citation type="submission" date="2018-01" db="EMBL/GenBank/DDBJ databases">
        <title>Harnessing the power of phylogenomics to disentangle the directionality and signatures of interkingdom host jumping in the parasitic fungal genus Tolypocladium.</title>
        <authorList>
            <person name="Quandt C.A."/>
            <person name="Patterson W."/>
            <person name="Spatafora J.W."/>
        </authorList>
    </citation>
    <scope>NUCLEOTIDE SEQUENCE [LARGE SCALE GENOMIC DNA]</scope>
    <source>
        <strain evidence="1 2">NRBC 100945</strain>
    </source>
</reference>
<dbReference type="Proteomes" id="UP000237481">
    <property type="component" value="Unassembled WGS sequence"/>
</dbReference>
<gene>
    <name evidence="1" type="ORF">TPAR_02281</name>
</gene>
<dbReference type="OrthoDB" id="4868762at2759"/>
<dbReference type="AlphaFoldDB" id="A0A2S4L4Z8"/>